<dbReference type="PROSITE" id="PS50110">
    <property type="entry name" value="RESPONSE_REGULATORY"/>
    <property type="match status" value="1"/>
</dbReference>
<feature type="transmembrane region" description="Helical" evidence="7">
    <location>
        <begin position="146"/>
        <end position="163"/>
    </location>
</feature>
<dbReference type="Gene3D" id="3.30.450.40">
    <property type="match status" value="1"/>
</dbReference>
<evidence type="ECO:0000259" key="11">
    <source>
        <dbReference type="PROSITE" id="PS50113"/>
    </source>
</evidence>
<evidence type="ECO:0000259" key="10">
    <source>
        <dbReference type="PROSITE" id="PS50112"/>
    </source>
</evidence>
<dbReference type="Gene3D" id="1.10.287.130">
    <property type="match status" value="1"/>
</dbReference>
<feature type="domain" description="PAC" evidence="11">
    <location>
        <begin position="282"/>
        <end position="334"/>
    </location>
</feature>
<keyword evidence="4" id="KW-0808">Transferase</keyword>
<dbReference type="InterPro" id="IPR013656">
    <property type="entry name" value="PAS_4"/>
</dbReference>
<feature type="domain" description="Response regulatory" evidence="9">
    <location>
        <begin position="793"/>
        <end position="909"/>
    </location>
</feature>
<dbReference type="SMART" id="SM00091">
    <property type="entry name" value="PAS"/>
    <property type="match status" value="1"/>
</dbReference>
<dbReference type="Gene3D" id="3.30.565.10">
    <property type="entry name" value="Histidine kinase-like ATPase, C-terminal domain"/>
    <property type="match status" value="1"/>
</dbReference>
<dbReference type="Proteomes" id="UP000614714">
    <property type="component" value="Unassembled WGS sequence"/>
</dbReference>
<dbReference type="InterPro" id="IPR000014">
    <property type="entry name" value="PAS"/>
</dbReference>
<dbReference type="SUPFAM" id="SSF52172">
    <property type="entry name" value="CheY-like"/>
    <property type="match status" value="1"/>
</dbReference>
<dbReference type="InterPro" id="IPR011006">
    <property type="entry name" value="CheY-like_superfamily"/>
</dbReference>
<dbReference type="CDD" id="cd00082">
    <property type="entry name" value="HisKA"/>
    <property type="match status" value="1"/>
</dbReference>
<evidence type="ECO:0000313" key="13">
    <source>
        <dbReference type="Proteomes" id="UP000614714"/>
    </source>
</evidence>
<dbReference type="PANTHER" id="PTHR43065">
    <property type="entry name" value="SENSOR HISTIDINE KINASE"/>
    <property type="match status" value="1"/>
</dbReference>
<dbReference type="InterPro" id="IPR003594">
    <property type="entry name" value="HATPase_dom"/>
</dbReference>
<dbReference type="InterPro" id="IPR004358">
    <property type="entry name" value="Sig_transdc_His_kin-like_C"/>
</dbReference>
<dbReference type="InterPro" id="IPR003661">
    <property type="entry name" value="HisK_dim/P_dom"/>
</dbReference>
<feature type="transmembrane region" description="Helical" evidence="7">
    <location>
        <begin position="38"/>
        <end position="60"/>
    </location>
</feature>
<feature type="domain" description="Histidine kinase" evidence="8">
    <location>
        <begin position="549"/>
        <end position="772"/>
    </location>
</feature>
<dbReference type="NCBIfam" id="TIGR00229">
    <property type="entry name" value="sensory_box"/>
    <property type="match status" value="1"/>
</dbReference>
<feature type="transmembrane region" description="Helical" evidence="7">
    <location>
        <begin position="6"/>
        <end position="26"/>
    </location>
</feature>
<feature type="domain" description="PAS" evidence="10">
    <location>
        <begin position="208"/>
        <end position="254"/>
    </location>
</feature>
<keyword evidence="5" id="KW-0418">Kinase</keyword>
<dbReference type="PROSITE" id="PS50109">
    <property type="entry name" value="HIS_KIN"/>
    <property type="match status" value="1"/>
</dbReference>
<dbReference type="CDD" id="cd00130">
    <property type="entry name" value="PAS"/>
    <property type="match status" value="1"/>
</dbReference>
<dbReference type="SUPFAM" id="SSF55785">
    <property type="entry name" value="PYP-like sensor domain (PAS domain)"/>
    <property type="match status" value="1"/>
</dbReference>
<keyword evidence="3 6" id="KW-0597">Phosphoprotein</keyword>
<feature type="modified residue" description="4-aspartylphosphate" evidence="6">
    <location>
        <position position="844"/>
    </location>
</feature>
<dbReference type="SUPFAM" id="SSF55874">
    <property type="entry name" value="ATPase domain of HSP90 chaperone/DNA topoisomerase II/histidine kinase"/>
    <property type="match status" value="1"/>
</dbReference>
<dbReference type="Gene3D" id="3.30.450.20">
    <property type="entry name" value="PAS domain"/>
    <property type="match status" value="1"/>
</dbReference>
<evidence type="ECO:0000259" key="9">
    <source>
        <dbReference type="PROSITE" id="PS50110"/>
    </source>
</evidence>
<dbReference type="Gene3D" id="3.40.50.2300">
    <property type="match status" value="1"/>
</dbReference>
<dbReference type="InterPro" id="IPR036890">
    <property type="entry name" value="HATPase_C_sf"/>
</dbReference>
<dbReference type="SUPFAM" id="SSF47384">
    <property type="entry name" value="Homodimeric domain of signal transducing histidine kinase"/>
    <property type="match status" value="1"/>
</dbReference>
<dbReference type="SUPFAM" id="SSF55781">
    <property type="entry name" value="GAF domain-like"/>
    <property type="match status" value="1"/>
</dbReference>
<feature type="transmembrane region" description="Helical" evidence="7">
    <location>
        <begin position="175"/>
        <end position="198"/>
    </location>
</feature>
<proteinExistence type="predicted"/>
<dbReference type="EC" id="2.7.13.3" evidence="2"/>
<dbReference type="SMART" id="SM00086">
    <property type="entry name" value="PAC"/>
    <property type="match status" value="1"/>
</dbReference>
<dbReference type="InterPro" id="IPR005467">
    <property type="entry name" value="His_kinase_dom"/>
</dbReference>
<keyword evidence="7" id="KW-0472">Membrane</keyword>
<dbReference type="PANTHER" id="PTHR43065:SF42">
    <property type="entry name" value="TWO-COMPONENT SENSOR PPRA"/>
    <property type="match status" value="1"/>
</dbReference>
<evidence type="ECO:0000256" key="7">
    <source>
        <dbReference type="SAM" id="Phobius"/>
    </source>
</evidence>
<keyword evidence="7" id="KW-1133">Transmembrane helix</keyword>
<dbReference type="PRINTS" id="PR00344">
    <property type="entry name" value="BCTRLSENSOR"/>
</dbReference>
<evidence type="ECO:0000256" key="3">
    <source>
        <dbReference type="ARBA" id="ARBA00022553"/>
    </source>
</evidence>
<protein>
    <recommendedName>
        <fullName evidence="2">histidine kinase</fullName>
        <ecNumber evidence="2">2.7.13.3</ecNumber>
    </recommendedName>
</protein>
<evidence type="ECO:0000256" key="6">
    <source>
        <dbReference type="PROSITE-ProRule" id="PRU00169"/>
    </source>
</evidence>
<dbReference type="SMART" id="SM00388">
    <property type="entry name" value="HisKA"/>
    <property type="match status" value="1"/>
</dbReference>
<sequence length="912" mass="101054">MPWIIIAAIATASSVTILSLVNVYLYSRYKEPFMKLWALAWGIHVCRYLFLIFSVLWPSSLIFKEINYLCIVASAVILLAGTRNFIGRPLAHGFTVTGTAIALWTIGILSTGLPVMYAIVPIFAFLAFTYIRIGIEVLKQAAPGEVAGRVVGWLFIVWGLHQADYPLLRPIAWFAPWGFLFGSIVATSIAIGMILIYFERMQRGLQEKETRHLNLIESSHNWIWEVDANARYTFASPQVKELLGYAPEEVIGKTPFDLMPDGEADRIGAIFAGISSRRDPFHRLENTNRHKDGRLVVLETSGVPYYDGQGSFLGYRGMDQDITERKQAETRREVSREVLQVLNEPGDLKQSVQRVIELLKVKLDLAAVGIRLQEGEDYPYWSQSGFPQAMLDQENTLVERSAQGGICRDQDGKVRLECTCGLVISGRVPQGHPNVTPGGSFWTNDSFQLLDLPRDQDPRHNPRNVCMHRNYASIALVPIRYKDKIVGLIQCNDHRKERFSPESLQHLEGIAAYVGAALMRKWSEEERITLETQLQQAQRMESIGRLAGGVAHDFNNMLGVIIGHAGLALMDTAPAEPIQVHLQEISKAAERSADLTRQLLAFARKQAIKPQVLDLNETISGMLKMLQRLIGEEIHLCWQPGSRIWPVKMDRSQIDQIMANLCVNARDAIVNVGNVTIKTGTVGIDDGYRSQHPQAEPGEYVWISVTDDGEGMDKETLGHIFEPFFTTKGVGAGTGLGLATIYGIVTQNNGFIDVASEPGQGATFTIHIPRYCGADAAGALQHQVPEPPRGRETILLVEDEPAILQMTTMLLESLGYVVLTAGSPSEAIGMAEQRPGGIDLLMTDVVMPEMNGRQLAGALGTGHPRLKCLFMSGYTADIIAHHGVIDDGLYFIQKPFSLPVLAVKLREVLEQV</sequence>
<evidence type="ECO:0000259" key="8">
    <source>
        <dbReference type="PROSITE" id="PS50109"/>
    </source>
</evidence>
<dbReference type="RefSeq" id="WP_199387771.1">
    <property type="nucleotide sequence ID" value="NZ_JAEMHL010000001.1"/>
</dbReference>
<organism evidence="12 13">
    <name type="scientific">Geomonas anaerohicana</name>
    <dbReference type="NCBI Taxonomy" id="2798583"/>
    <lineage>
        <taxon>Bacteria</taxon>
        <taxon>Pseudomonadati</taxon>
        <taxon>Thermodesulfobacteriota</taxon>
        <taxon>Desulfuromonadia</taxon>
        <taxon>Geobacterales</taxon>
        <taxon>Geobacteraceae</taxon>
        <taxon>Geomonas</taxon>
    </lineage>
</organism>
<dbReference type="InterPro" id="IPR035965">
    <property type="entry name" value="PAS-like_dom_sf"/>
</dbReference>
<dbReference type="InterPro" id="IPR036097">
    <property type="entry name" value="HisK_dim/P_sf"/>
</dbReference>
<evidence type="ECO:0000256" key="4">
    <source>
        <dbReference type="ARBA" id="ARBA00022679"/>
    </source>
</evidence>
<dbReference type="InterPro" id="IPR001789">
    <property type="entry name" value="Sig_transdc_resp-reg_receiver"/>
</dbReference>
<evidence type="ECO:0000256" key="1">
    <source>
        <dbReference type="ARBA" id="ARBA00000085"/>
    </source>
</evidence>
<dbReference type="PROSITE" id="PS50112">
    <property type="entry name" value="PAS"/>
    <property type="match status" value="1"/>
</dbReference>
<dbReference type="Pfam" id="PF08448">
    <property type="entry name" value="PAS_4"/>
    <property type="match status" value="1"/>
</dbReference>
<dbReference type="InterPro" id="IPR029016">
    <property type="entry name" value="GAF-like_dom_sf"/>
</dbReference>
<keyword evidence="7" id="KW-0812">Transmembrane</keyword>
<dbReference type="Pfam" id="PF01590">
    <property type="entry name" value="GAF"/>
    <property type="match status" value="1"/>
</dbReference>
<reference evidence="12 13" key="1">
    <citation type="submission" date="2020-12" db="EMBL/GenBank/DDBJ databases">
        <title>Geomonas sp. Red421, isolated from paddy soil.</title>
        <authorList>
            <person name="Xu Z."/>
            <person name="Zhang Z."/>
            <person name="Masuda Y."/>
            <person name="Itoh H."/>
            <person name="Senoo K."/>
        </authorList>
    </citation>
    <scope>NUCLEOTIDE SEQUENCE [LARGE SCALE GENOMIC DNA]</scope>
    <source>
        <strain evidence="12 13">Red421</strain>
    </source>
</reference>
<evidence type="ECO:0000256" key="5">
    <source>
        <dbReference type="ARBA" id="ARBA00022777"/>
    </source>
</evidence>
<evidence type="ECO:0000313" key="12">
    <source>
        <dbReference type="EMBL" id="MBJ6749233.1"/>
    </source>
</evidence>
<dbReference type="InterPro" id="IPR000700">
    <property type="entry name" value="PAS-assoc_C"/>
</dbReference>
<dbReference type="Pfam" id="PF00072">
    <property type="entry name" value="Response_reg"/>
    <property type="match status" value="1"/>
</dbReference>
<dbReference type="EMBL" id="JAEMHL010000001">
    <property type="protein sequence ID" value="MBJ6749233.1"/>
    <property type="molecule type" value="Genomic_DNA"/>
</dbReference>
<dbReference type="SMART" id="SM00448">
    <property type="entry name" value="REC"/>
    <property type="match status" value="1"/>
</dbReference>
<dbReference type="Pfam" id="PF02518">
    <property type="entry name" value="HATPase_c"/>
    <property type="match status" value="1"/>
</dbReference>
<dbReference type="PROSITE" id="PS50113">
    <property type="entry name" value="PAC"/>
    <property type="match status" value="1"/>
</dbReference>
<keyword evidence="13" id="KW-1185">Reference proteome</keyword>
<evidence type="ECO:0000256" key="2">
    <source>
        <dbReference type="ARBA" id="ARBA00012438"/>
    </source>
</evidence>
<dbReference type="InterPro" id="IPR003018">
    <property type="entry name" value="GAF"/>
</dbReference>
<dbReference type="Pfam" id="PF00512">
    <property type="entry name" value="HisKA"/>
    <property type="match status" value="1"/>
</dbReference>
<gene>
    <name evidence="12" type="ORF">JFN91_03315</name>
</gene>
<comment type="catalytic activity">
    <reaction evidence="1">
        <text>ATP + protein L-histidine = ADP + protein N-phospho-L-histidine.</text>
        <dbReference type="EC" id="2.7.13.3"/>
    </reaction>
</comment>
<comment type="caution">
    <text evidence="12">The sequence shown here is derived from an EMBL/GenBank/DDBJ whole genome shotgun (WGS) entry which is preliminary data.</text>
</comment>
<feature type="transmembrane region" description="Helical" evidence="7">
    <location>
        <begin position="115"/>
        <end position="134"/>
    </location>
</feature>
<dbReference type="InterPro" id="IPR001610">
    <property type="entry name" value="PAC"/>
</dbReference>
<accession>A0ABS0YA92</accession>
<feature type="transmembrane region" description="Helical" evidence="7">
    <location>
        <begin position="66"/>
        <end position="82"/>
    </location>
</feature>
<dbReference type="SMART" id="SM00387">
    <property type="entry name" value="HATPase_c"/>
    <property type="match status" value="1"/>
</dbReference>
<name>A0ABS0YA92_9BACT</name>